<dbReference type="PANTHER" id="PTHR42877">
    <property type="entry name" value="L-ORNITHINE N(5)-MONOOXYGENASE-RELATED"/>
    <property type="match status" value="1"/>
</dbReference>
<gene>
    <name evidence="1" type="ORF">AB0C36_29670</name>
</gene>
<organism evidence="1 2">
    <name type="scientific">Streptodolium elevatio</name>
    <dbReference type="NCBI Taxonomy" id="3157996"/>
    <lineage>
        <taxon>Bacteria</taxon>
        <taxon>Bacillati</taxon>
        <taxon>Actinomycetota</taxon>
        <taxon>Actinomycetes</taxon>
        <taxon>Kitasatosporales</taxon>
        <taxon>Streptomycetaceae</taxon>
        <taxon>Streptodolium</taxon>
    </lineage>
</organism>
<dbReference type="GO" id="GO:0016491">
    <property type="term" value="F:oxidoreductase activity"/>
    <property type="evidence" value="ECO:0007669"/>
    <property type="project" value="UniProtKB-KW"/>
</dbReference>
<keyword evidence="2" id="KW-1185">Reference proteome</keyword>
<dbReference type="InterPro" id="IPR051209">
    <property type="entry name" value="FAD-bind_Monooxygenase_sf"/>
</dbReference>
<sequence length="488" mass="54401">MTTVGDILVIGAGPGGVAAGARLRRAGYDFLILDRGSEVGGTWRDNNYPGCACDIASSLYCFSFAPNPDWKRAYGEQPEIRDYLQRTARDFDVMRSIRFNEEVKSARWDGQAWEVKSTGGTYSARVLITATGPWSAPLVPELPGLDQFPGEIFHSARWNHDYDLKGKRVAVIGTGASSVQFLPMVQQQVDNLYLFQRTAPWILPKSDYRLSKLEKGLYRKFPRSQKAMRTVQYGILESLSYFFRHPRAMPALQKAALWNIRRGVKDEALREILTPDFVMGCRRVLLSNTYYPAVAADNVEVIPHELVRVEGDRVIGADGTSRAVDAILFGTGFHYSDPQIAAKVSDEKGRTLEDLWKGSPEAYLGTSVHGYPNLFMLLGPNMGSGTGSAIAAIEAQVRYVLSALDTMRDRGWHSVDVRAGVQDEYNAEVQKALSSTVYNPVGCTGNYIDRNGRNSTIWPWSFVRLNRRIKEFVPDEYHAVAGKESAMS</sequence>
<proteinExistence type="predicted"/>
<evidence type="ECO:0000313" key="2">
    <source>
        <dbReference type="Proteomes" id="UP001551482"/>
    </source>
</evidence>
<reference evidence="1 2" key="1">
    <citation type="submission" date="2024-06" db="EMBL/GenBank/DDBJ databases">
        <title>The Natural Products Discovery Center: Release of the First 8490 Sequenced Strains for Exploring Actinobacteria Biosynthetic Diversity.</title>
        <authorList>
            <person name="Kalkreuter E."/>
            <person name="Kautsar S.A."/>
            <person name="Yang D."/>
            <person name="Bader C.D."/>
            <person name="Teijaro C.N."/>
            <person name="Fluegel L."/>
            <person name="Davis C.M."/>
            <person name="Simpson J.R."/>
            <person name="Lauterbach L."/>
            <person name="Steele A.D."/>
            <person name="Gui C."/>
            <person name="Meng S."/>
            <person name="Li G."/>
            <person name="Viehrig K."/>
            <person name="Ye F."/>
            <person name="Su P."/>
            <person name="Kiefer A.F."/>
            <person name="Nichols A."/>
            <person name="Cepeda A.J."/>
            <person name="Yan W."/>
            <person name="Fan B."/>
            <person name="Jiang Y."/>
            <person name="Adhikari A."/>
            <person name="Zheng C.-J."/>
            <person name="Schuster L."/>
            <person name="Cowan T.M."/>
            <person name="Smanski M.J."/>
            <person name="Chevrette M.G."/>
            <person name="De Carvalho L.P.S."/>
            <person name="Shen B."/>
        </authorList>
    </citation>
    <scope>NUCLEOTIDE SEQUENCE [LARGE SCALE GENOMIC DNA]</scope>
    <source>
        <strain evidence="1 2">NPDC048946</strain>
    </source>
</reference>
<keyword evidence="1" id="KW-0560">Oxidoreductase</keyword>
<dbReference type="PRINTS" id="PR00368">
    <property type="entry name" value="FADPNR"/>
</dbReference>
<dbReference type="Proteomes" id="UP001551482">
    <property type="component" value="Unassembled WGS sequence"/>
</dbReference>
<dbReference type="Pfam" id="PF13738">
    <property type="entry name" value="Pyr_redox_3"/>
    <property type="match status" value="1"/>
</dbReference>
<evidence type="ECO:0000313" key="1">
    <source>
        <dbReference type="EMBL" id="MEU8137669.1"/>
    </source>
</evidence>
<accession>A0ABV3DPJ3</accession>
<dbReference type="PRINTS" id="PR00469">
    <property type="entry name" value="PNDRDTASEII"/>
</dbReference>
<dbReference type="SUPFAM" id="SSF51905">
    <property type="entry name" value="FAD/NAD(P)-binding domain"/>
    <property type="match status" value="2"/>
</dbReference>
<protein>
    <submittedName>
        <fullName evidence="1">NAD(P)/FAD-dependent oxidoreductase</fullName>
        <ecNumber evidence="1">1.14.13.-</ecNumber>
    </submittedName>
</protein>
<dbReference type="PANTHER" id="PTHR42877:SF4">
    <property type="entry name" value="FAD_NAD(P)-BINDING DOMAIN-CONTAINING PROTEIN-RELATED"/>
    <property type="match status" value="1"/>
</dbReference>
<comment type="caution">
    <text evidence="1">The sequence shown here is derived from an EMBL/GenBank/DDBJ whole genome shotgun (WGS) entry which is preliminary data.</text>
</comment>
<dbReference type="EMBL" id="JBEZFP010000096">
    <property type="protein sequence ID" value="MEU8137669.1"/>
    <property type="molecule type" value="Genomic_DNA"/>
</dbReference>
<dbReference type="RefSeq" id="WP_358359900.1">
    <property type="nucleotide sequence ID" value="NZ_JBEZFP010000096.1"/>
</dbReference>
<dbReference type="EC" id="1.14.13.-" evidence="1"/>
<dbReference type="Gene3D" id="3.50.50.60">
    <property type="entry name" value="FAD/NAD(P)-binding domain"/>
    <property type="match status" value="2"/>
</dbReference>
<name>A0ABV3DPJ3_9ACTN</name>
<dbReference type="InterPro" id="IPR036188">
    <property type="entry name" value="FAD/NAD-bd_sf"/>
</dbReference>